<comment type="caution">
    <text evidence="3">The sequence shown here is derived from an EMBL/GenBank/DDBJ whole genome shotgun (WGS) entry which is preliminary data.</text>
</comment>
<protein>
    <recommendedName>
        <fullName evidence="5">Secreted protein</fullName>
    </recommendedName>
</protein>
<proteinExistence type="predicted"/>
<keyword evidence="4" id="KW-1185">Reference proteome</keyword>
<feature type="region of interest" description="Disordered" evidence="1">
    <location>
        <begin position="33"/>
        <end position="65"/>
    </location>
</feature>
<dbReference type="AlphaFoldDB" id="A0A918U4L6"/>
<name>A0A918U4L6_9ACTN</name>
<sequence length="178" mass="18980">MYTSRTARYATPAASVLLLALLLPLAGSGGAPRTEASSAVRPVPAAAGEGGPADGPPSRSGAPDSAVDHVADFYGAYIDVLYDSGRGPLSEALRRHYLTPRLRGDLARWETEHRKDGVLRAGGVPSAWRVVYNDAGLGHCWTRVTLTWERSGGQVRQTRLMVQSDLATRLISGIRDDG</sequence>
<evidence type="ECO:0000313" key="3">
    <source>
        <dbReference type="EMBL" id="GGX90587.1"/>
    </source>
</evidence>
<gene>
    <name evidence="3" type="ORF">GCM10010358_50730</name>
</gene>
<evidence type="ECO:0008006" key="5">
    <source>
        <dbReference type="Google" id="ProtNLM"/>
    </source>
</evidence>
<reference evidence="3" key="1">
    <citation type="journal article" date="2014" name="Int. J. Syst. Evol. Microbiol.">
        <title>Complete genome sequence of Corynebacterium casei LMG S-19264T (=DSM 44701T), isolated from a smear-ripened cheese.</title>
        <authorList>
            <consortium name="US DOE Joint Genome Institute (JGI-PGF)"/>
            <person name="Walter F."/>
            <person name="Albersmeier A."/>
            <person name="Kalinowski J."/>
            <person name="Ruckert C."/>
        </authorList>
    </citation>
    <scope>NUCLEOTIDE SEQUENCE</scope>
    <source>
        <strain evidence="3">JCM 4790</strain>
    </source>
</reference>
<feature type="chain" id="PRO_5038843155" description="Secreted protein" evidence="2">
    <location>
        <begin position="32"/>
        <end position="178"/>
    </location>
</feature>
<feature type="compositionally biased region" description="Low complexity" evidence="1">
    <location>
        <begin position="36"/>
        <end position="47"/>
    </location>
</feature>
<dbReference type="EMBL" id="BMVU01000028">
    <property type="protein sequence ID" value="GGX90587.1"/>
    <property type="molecule type" value="Genomic_DNA"/>
</dbReference>
<accession>A0A918U4L6</accession>
<dbReference type="Gene3D" id="3.10.450.50">
    <property type="match status" value="1"/>
</dbReference>
<evidence type="ECO:0000313" key="4">
    <source>
        <dbReference type="Proteomes" id="UP000619244"/>
    </source>
</evidence>
<organism evidence="3 4">
    <name type="scientific">Streptomyces minutiscleroticus</name>
    <dbReference type="NCBI Taxonomy" id="68238"/>
    <lineage>
        <taxon>Bacteria</taxon>
        <taxon>Bacillati</taxon>
        <taxon>Actinomycetota</taxon>
        <taxon>Actinomycetes</taxon>
        <taxon>Kitasatosporales</taxon>
        <taxon>Streptomycetaceae</taxon>
        <taxon>Streptomyces</taxon>
    </lineage>
</organism>
<evidence type="ECO:0000256" key="2">
    <source>
        <dbReference type="SAM" id="SignalP"/>
    </source>
</evidence>
<feature type="signal peptide" evidence="2">
    <location>
        <begin position="1"/>
        <end position="31"/>
    </location>
</feature>
<reference evidence="3" key="2">
    <citation type="submission" date="2020-09" db="EMBL/GenBank/DDBJ databases">
        <authorList>
            <person name="Sun Q."/>
            <person name="Ohkuma M."/>
        </authorList>
    </citation>
    <scope>NUCLEOTIDE SEQUENCE</scope>
    <source>
        <strain evidence="3">JCM 4790</strain>
    </source>
</reference>
<dbReference type="Proteomes" id="UP000619244">
    <property type="component" value="Unassembled WGS sequence"/>
</dbReference>
<evidence type="ECO:0000256" key="1">
    <source>
        <dbReference type="SAM" id="MobiDB-lite"/>
    </source>
</evidence>
<dbReference type="RefSeq" id="WP_190192612.1">
    <property type="nucleotide sequence ID" value="NZ_BMVU01000028.1"/>
</dbReference>
<keyword evidence="2" id="KW-0732">Signal</keyword>